<dbReference type="InterPro" id="IPR036412">
    <property type="entry name" value="HAD-like_sf"/>
</dbReference>
<dbReference type="EMBL" id="AP019367">
    <property type="protein sequence ID" value="BBH49774.1"/>
    <property type="molecule type" value="Genomic_DNA"/>
</dbReference>
<dbReference type="PROSITE" id="PS01229">
    <property type="entry name" value="COF_2"/>
    <property type="match status" value="1"/>
</dbReference>
<gene>
    <name evidence="1" type="primary">cof_3</name>
    <name evidence="1" type="ORF">Pcatena_03610</name>
</gene>
<dbReference type="Gene3D" id="3.40.50.1000">
    <property type="entry name" value="HAD superfamily/HAD-like"/>
    <property type="match status" value="1"/>
</dbReference>
<dbReference type="GO" id="GO:0016791">
    <property type="term" value="F:phosphatase activity"/>
    <property type="evidence" value="ECO:0007669"/>
    <property type="project" value="UniProtKB-ARBA"/>
</dbReference>
<dbReference type="NCBIfam" id="TIGR00099">
    <property type="entry name" value="Cof-subfamily"/>
    <property type="match status" value="1"/>
</dbReference>
<dbReference type="GeneID" id="88848503"/>
<evidence type="ECO:0000313" key="2">
    <source>
        <dbReference type="Proteomes" id="UP000273154"/>
    </source>
</evidence>
<dbReference type="AlphaFoldDB" id="A0A3G9K6R8"/>
<name>A0A3G9K6R8_9ACTN</name>
<dbReference type="Gene3D" id="3.30.1240.10">
    <property type="match status" value="1"/>
</dbReference>
<dbReference type="Pfam" id="PF08282">
    <property type="entry name" value="Hydrolase_3"/>
    <property type="match status" value="1"/>
</dbReference>
<protein>
    <submittedName>
        <fullName evidence="1">Haloacid dehalogenase</fullName>
    </submittedName>
</protein>
<accession>A0A3G9K6R8</accession>
<evidence type="ECO:0000313" key="1">
    <source>
        <dbReference type="EMBL" id="BBH49774.1"/>
    </source>
</evidence>
<reference evidence="2" key="1">
    <citation type="submission" date="2018-11" db="EMBL/GenBank/DDBJ databases">
        <title>Comparative genomics of Parolsenella catena and Libanicoccus massiliensis: Reclassification of Libanicoccus massiliensis as Parolsenella massiliensis comb. nov.</title>
        <authorList>
            <person name="Sakamoto M."/>
            <person name="Ikeyama N."/>
            <person name="Murakami T."/>
            <person name="Mori H."/>
            <person name="Yuki M."/>
            <person name="Ohkuma M."/>
        </authorList>
    </citation>
    <scope>NUCLEOTIDE SEQUENCE [LARGE SCALE GENOMIC DNA]</scope>
    <source>
        <strain evidence="2">JCM 31932</strain>
    </source>
</reference>
<sequence>MIKLIASDMDGTLLDENSRVPPVTFGLIHELHEAGVHFAASSGRRLDTLHEFFAPVVDEMDFVASNGAQVTVAGELIDREVFSHIGLRRLKETVERFDCLHIALFDRTRSFLLDDEDRFEREIDKDLLSAVRVFDVPDPEVNILKVSVFCDTPAYTMDMAYVLQRELGDWFVFAPSGSKWIDVMQMGVSKASGIQQIMGHLGVDASEVMAFGDAMNDYEILRLVGHPIAMGNGRYAAKQIAERVIGTNAEQAVQAEMRRVLASMRG</sequence>
<keyword evidence="2" id="KW-1185">Reference proteome</keyword>
<organism evidence="1 2">
    <name type="scientific">Parolsenella catena</name>
    <dbReference type="NCBI Taxonomy" id="2003188"/>
    <lineage>
        <taxon>Bacteria</taxon>
        <taxon>Bacillati</taxon>
        <taxon>Actinomycetota</taxon>
        <taxon>Coriobacteriia</taxon>
        <taxon>Coriobacteriales</taxon>
        <taxon>Atopobiaceae</taxon>
        <taxon>Parolsenella</taxon>
    </lineage>
</organism>
<dbReference type="GO" id="GO:0005829">
    <property type="term" value="C:cytosol"/>
    <property type="evidence" value="ECO:0007669"/>
    <property type="project" value="TreeGrafter"/>
</dbReference>
<dbReference type="GO" id="GO:0000287">
    <property type="term" value="F:magnesium ion binding"/>
    <property type="evidence" value="ECO:0007669"/>
    <property type="project" value="TreeGrafter"/>
</dbReference>
<dbReference type="NCBIfam" id="TIGR01484">
    <property type="entry name" value="HAD-SF-IIB"/>
    <property type="match status" value="1"/>
</dbReference>
<dbReference type="InterPro" id="IPR000150">
    <property type="entry name" value="Cof"/>
</dbReference>
<dbReference type="Proteomes" id="UP000273154">
    <property type="component" value="Chromosome"/>
</dbReference>
<dbReference type="OrthoDB" id="3180855at2"/>
<dbReference type="InterPro" id="IPR006379">
    <property type="entry name" value="HAD-SF_hydro_IIB"/>
</dbReference>
<dbReference type="PANTHER" id="PTHR10000">
    <property type="entry name" value="PHOSPHOSERINE PHOSPHATASE"/>
    <property type="match status" value="1"/>
</dbReference>
<proteinExistence type="predicted"/>
<dbReference type="PANTHER" id="PTHR10000:SF8">
    <property type="entry name" value="HAD SUPERFAMILY HYDROLASE-LIKE, TYPE 3"/>
    <property type="match status" value="1"/>
</dbReference>
<dbReference type="KEGG" id="pcat:Pcatena_03610"/>
<dbReference type="SUPFAM" id="SSF56784">
    <property type="entry name" value="HAD-like"/>
    <property type="match status" value="1"/>
</dbReference>
<dbReference type="InterPro" id="IPR023214">
    <property type="entry name" value="HAD_sf"/>
</dbReference>
<dbReference type="RefSeq" id="WP_126421114.1">
    <property type="nucleotide sequence ID" value="NZ_AP019367.1"/>
</dbReference>